<evidence type="ECO:0000313" key="2">
    <source>
        <dbReference type="Proteomes" id="UP000093276"/>
    </source>
</evidence>
<evidence type="ECO:0000313" key="1">
    <source>
        <dbReference type="EMBL" id="AOC94755.1"/>
    </source>
</evidence>
<gene>
    <name evidence="1" type="ORF">BB050_01629</name>
</gene>
<dbReference type="EMBL" id="CP016907">
    <property type="protein sequence ID" value="AOC94755.1"/>
    <property type="molecule type" value="Genomic_DNA"/>
</dbReference>
<organism evidence="1 2">
    <name type="scientific">Flavobacterium anhuiense</name>
    <dbReference type="NCBI Taxonomy" id="459526"/>
    <lineage>
        <taxon>Bacteria</taxon>
        <taxon>Pseudomonadati</taxon>
        <taxon>Bacteroidota</taxon>
        <taxon>Flavobacteriia</taxon>
        <taxon>Flavobacteriales</taxon>
        <taxon>Flavobacteriaceae</taxon>
        <taxon>Flavobacterium</taxon>
    </lineage>
</organism>
<dbReference type="Pfam" id="PF11751">
    <property type="entry name" value="PorP_SprF"/>
    <property type="match status" value="1"/>
</dbReference>
<dbReference type="KEGG" id="fjg:BB050_01629"/>
<dbReference type="InterPro" id="IPR019861">
    <property type="entry name" value="PorP/SprF_Bacteroidetes"/>
</dbReference>
<evidence type="ECO:0008006" key="3">
    <source>
        <dbReference type="Google" id="ProtNLM"/>
    </source>
</evidence>
<proteinExistence type="predicted"/>
<name>A0AAC9GHQ3_9FLAO</name>
<dbReference type="NCBIfam" id="TIGR03519">
    <property type="entry name" value="T9SS_PorP_fam"/>
    <property type="match status" value="1"/>
</dbReference>
<dbReference type="AlphaFoldDB" id="A0AAC9GHQ3"/>
<protein>
    <recommendedName>
        <fullName evidence="3">Type IX secretion system membrane protein, PorP/SprF family</fullName>
    </recommendedName>
</protein>
<sequence>MIQKIRENLLDISHYTDNKIIAPMMLSKKIITMKKFILSLVLMAVTTSYSQELNLPVFTQYLADNPFILSPAYAGIGDNLRIRANGLTQWVGIKDAPDNQSLYADFRVLDRSGVGISLYNDSNGNTRQTGAKVSFAHHLILDYRSEQYLSFGISYNFNSFRIETGNFTGDVNGVPVALDPSITDNRYNSNNNFDISALYRNKGFYFSFNANNVLKKNTDKYRGVEPDLLSNFQVYSGFTFRDGENRRIEYEPSVFLQYFASDQRSTTDLNFKYRRYNRYEDYYWIGVSYRFLNDQFPKPLAMGPMAGFMKSKFYFAYSYQLMFNGLGAYNTGTHSITIGFDFLQSISNCPCTQSPVHD</sequence>
<dbReference type="Proteomes" id="UP000093276">
    <property type="component" value="Chromosome"/>
</dbReference>
<reference evidence="1 2" key="1">
    <citation type="submission" date="2016-08" db="EMBL/GenBank/DDBJ databases">
        <title>Complete genome sequence of Flavobacterium johnsoniae strain GSE09, a volatile-producing biocontrol agent isolated from cucumber (Cucumis sativus).</title>
        <authorList>
            <person name="Jeong J.-J."/>
            <person name="Oh J.Y."/>
            <person name="Jim Y.J."/>
            <person name="Sang M.K."/>
            <person name="Kim K.D."/>
        </authorList>
    </citation>
    <scope>NUCLEOTIDE SEQUENCE [LARGE SCALE GENOMIC DNA]</scope>
    <source>
        <strain evidence="1 2">GSE09</strain>
    </source>
</reference>
<accession>A0AAC9GHQ3</accession>